<gene>
    <name evidence="3" type="ORF">MVEN_02355100</name>
</gene>
<sequence length="172" mass="18215">MRLIFAAILLVVTSVTATCPSCSQATPFFRTYDGAGNNHFYTISASETARAVSSWSLEGVAAGIFPNQVENSAPLFRLYNAAVVDHAYTTSTTDVDVLVSQGYHMEPVAGYVYTTQICGSVPLYGVYTSSGKDHMYTTSVPEKARAIAGGWTDLGITAYVPVAGLIVGGFSC</sequence>
<evidence type="ECO:0000313" key="3">
    <source>
        <dbReference type="EMBL" id="KAF7333394.1"/>
    </source>
</evidence>
<evidence type="ECO:0000313" key="4">
    <source>
        <dbReference type="Proteomes" id="UP000620124"/>
    </source>
</evidence>
<comment type="caution">
    <text evidence="3">The sequence shown here is derived from an EMBL/GenBank/DDBJ whole genome shotgun (WGS) entry which is preliminary data.</text>
</comment>
<accession>A0A8H6X3K2</accession>
<evidence type="ECO:0000259" key="2">
    <source>
        <dbReference type="Pfam" id="PF18885"/>
    </source>
</evidence>
<reference evidence="3" key="1">
    <citation type="submission" date="2020-05" db="EMBL/GenBank/DDBJ databases">
        <title>Mycena genomes resolve the evolution of fungal bioluminescence.</title>
        <authorList>
            <person name="Tsai I.J."/>
        </authorList>
    </citation>
    <scope>NUCLEOTIDE SEQUENCE</scope>
    <source>
        <strain evidence="3">CCC161011</strain>
    </source>
</reference>
<organism evidence="3 4">
    <name type="scientific">Mycena venus</name>
    <dbReference type="NCBI Taxonomy" id="2733690"/>
    <lineage>
        <taxon>Eukaryota</taxon>
        <taxon>Fungi</taxon>
        <taxon>Dikarya</taxon>
        <taxon>Basidiomycota</taxon>
        <taxon>Agaricomycotina</taxon>
        <taxon>Agaricomycetes</taxon>
        <taxon>Agaricomycetidae</taxon>
        <taxon>Agaricales</taxon>
        <taxon>Marasmiineae</taxon>
        <taxon>Mycenaceae</taxon>
        <taxon>Mycena</taxon>
    </lineage>
</organism>
<keyword evidence="1" id="KW-0732">Signal</keyword>
<proteinExistence type="predicted"/>
<name>A0A8H6X3K2_9AGAR</name>
<evidence type="ECO:0000256" key="1">
    <source>
        <dbReference type="SAM" id="SignalP"/>
    </source>
</evidence>
<feature type="signal peptide" evidence="1">
    <location>
        <begin position="1"/>
        <end position="17"/>
    </location>
</feature>
<dbReference type="OrthoDB" id="9971254at2759"/>
<dbReference type="InterPro" id="IPR043708">
    <property type="entry name" value="DUF5648"/>
</dbReference>
<keyword evidence="4" id="KW-1185">Reference proteome</keyword>
<feature type="domain" description="DUF5648" evidence="2">
    <location>
        <begin position="27"/>
        <end position="160"/>
    </location>
</feature>
<feature type="chain" id="PRO_5034979555" description="DUF5648 domain-containing protein" evidence="1">
    <location>
        <begin position="18"/>
        <end position="172"/>
    </location>
</feature>
<protein>
    <recommendedName>
        <fullName evidence="2">DUF5648 domain-containing protein</fullName>
    </recommendedName>
</protein>
<dbReference type="Pfam" id="PF18885">
    <property type="entry name" value="DUF5648"/>
    <property type="match status" value="1"/>
</dbReference>
<dbReference type="AlphaFoldDB" id="A0A8H6X3K2"/>
<dbReference type="Proteomes" id="UP000620124">
    <property type="component" value="Unassembled WGS sequence"/>
</dbReference>
<dbReference type="EMBL" id="JACAZI010000029">
    <property type="protein sequence ID" value="KAF7333394.1"/>
    <property type="molecule type" value="Genomic_DNA"/>
</dbReference>